<dbReference type="EMBL" id="OBEG01000003">
    <property type="protein sequence ID" value="SNY84105.1"/>
    <property type="molecule type" value="Genomic_DNA"/>
</dbReference>
<reference evidence="2 3" key="1">
    <citation type="submission" date="2017-09" db="EMBL/GenBank/DDBJ databases">
        <authorList>
            <person name="Ehlers B."/>
            <person name="Leendertz F.H."/>
        </authorList>
    </citation>
    <scope>NUCLEOTIDE SEQUENCE [LARGE SCALE GENOMIC DNA]</scope>
    <source>
        <strain evidence="2 3">DSM 45537</strain>
    </source>
</reference>
<evidence type="ECO:0000256" key="1">
    <source>
        <dbReference type="SAM" id="MobiDB-lite"/>
    </source>
</evidence>
<evidence type="ECO:0008006" key="4">
    <source>
        <dbReference type="Google" id="ProtNLM"/>
    </source>
</evidence>
<feature type="compositionally biased region" description="Polar residues" evidence="1">
    <location>
        <begin position="1"/>
        <end position="28"/>
    </location>
</feature>
<dbReference type="Proteomes" id="UP000219565">
    <property type="component" value="Unassembled WGS sequence"/>
</dbReference>
<feature type="region of interest" description="Disordered" evidence="1">
    <location>
        <begin position="1"/>
        <end position="62"/>
    </location>
</feature>
<dbReference type="OrthoDB" id="4774617at2"/>
<organism evidence="2 3">
    <name type="scientific">Nocardia amikacinitolerans</name>
    <dbReference type="NCBI Taxonomy" id="756689"/>
    <lineage>
        <taxon>Bacteria</taxon>
        <taxon>Bacillati</taxon>
        <taxon>Actinomycetota</taxon>
        <taxon>Actinomycetes</taxon>
        <taxon>Mycobacteriales</taxon>
        <taxon>Nocardiaceae</taxon>
        <taxon>Nocardia</taxon>
    </lineage>
</organism>
<dbReference type="AlphaFoldDB" id="A0A285LGN7"/>
<gene>
    <name evidence="2" type="ORF">SAMN04244553_3596</name>
</gene>
<name>A0A285LGN7_9NOCA</name>
<accession>A0A285LGN7</accession>
<sequence>MSDETTNPQPTDVQPTDSTPAEPTTASDTDAAPKPAETVEFWKNKARDWESRSKANADKARQFDELQEQAKTELERAQDEAKRLAAQADSFRNRAVVGEAKSLASDFANPTVAVTLLGDLSGYVDDQGDIDSARLKSDLDDLLQREPYLARVQAPTGMRPNPAQGQSGNPSLTPSQRASESERQGDWKTAGAVKADQLLKLRPTQ</sequence>
<evidence type="ECO:0000313" key="2">
    <source>
        <dbReference type="EMBL" id="SNY84105.1"/>
    </source>
</evidence>
<evidence type="ECO:0000313" key="3">
    <source>
        <dbReference type="Proteomes" id="UP000219565"/>
    </source>
</evidence>
<dbReference type="RefSeq" id="WP_097245835.1">
    <property type="nucleotide sequence ID" value="NZ_OBEG01000003.1"/>
</dbReference>
<feature type="compositionally biased region" description="Basic and acidic residues" evidence="1">
    <location>
        <begin position="40"/>
        <end position="62"/>
    </location>
</feature>
<proteinExistence type="predicted"/>
<keyword evidence="3" id="KW-1185">Reference proteome</keyword>
<feature type="region of interest" description="Disordered" evidence="1">
    <location>
        <begin position="146"/>
        <end position="205"/>
    </location>
</feature>
<protein>
    <recommendedName>
        <fullName evidence="4">Scaffolding protein</fullName>
    </recommendedName>
</protein>
<feature type="compositionally biased region" description="Polar residues" evidence="1">
    <location>
        <begin position="163"/>
        <end position="178"/>
    </location>
</feature>